<comment type="catalytic activity">
    <reaction evidence="8">
        <text>Couples ATP hydrolysis with the unwinding of duplex DNA by translocating in the 3'-5' direction.</text>
        <dbReference type="EC" id="5.6.2.4"/>
    </reaction>
</comment>
<dbReference type="OrthoDB" id="9810135at2"/>
<dbReference type="Pfam" id="PF21196">
    <property type="entry name" value="PcrA_UvrD_tudor"/>
    <property type="match status" value="1"/>
</dbReference>
<name>A0A518EXY8_9BACT</name>
<accession>A0A518EXY8</accession>
<evidence type="ECO:0000256" key="2">
    <source>
        <dbReference type="ARBA" id="ARBA00022741"/>
    </source>
</evidence>
<evidence type="ECO:0000256" key="12">
    <source>
        <dbReference type="PROSITE-ProRule" id="PRU00560"/>
    </source>
</evidence>
<dbReference type="GO" id="GO:0016887">
    <property type="term" value="F:ATP hydrolysis activity"/>
    <property type="evidence" value="ECO:0007669"/>
    <property type="project" value="RHEA"/>
</dbReference>
<dbReference type="InterPro" id="IPR000212">
    <property type="entry name" value="DNA_helicase_UvrD/REP"/>
</dbReference>
<dbReference type="AlphaFoldDB" id="A0A518EXY8"/>
<dbReference type="GO" id="GO:0005524">
    <property type="term" value="F:ATP binding"/>
    <property type="evidence" value="ECO:0007669"/>
    <property type="project" value="UniProtKB-UniRule"/>
</dbReference>
<dbReference type="PANTHER" id="PTHR11070">
    <property type="entry name" value="UVRD / RECB / PCRA DNA HELICASE FAMILY MEMBER"/>
    <property type="match status" value="1"/>
</dbReference>
<evidence type="ECO:0000256" key="5">
    <source>
        <dbReference type="ARBA" id="ARBA00022840"/>
    </source>
</evidence>
<evidence type="ECO:0000256" key="1">
    <source>
        <dbReference type="ARBA" id="ARBA00009922"/>
    </source>
</evidence>
<evidence type="ECO:0000256" key="3">
    <source>
        <dbReference type="ARBA" id="ARBA00022801"/>
    </source>
</evidence>
<dbReference type="RefSeq" id="WP_145202493.1">
    <property type="nucleotide sequence ID" value="NZ_CP036434.1"/>
</dbReference>
<dbReference type="GO" id="GO:0003677">
    <property type="term" value="F:DNA binding"/>
    <property type="evidence" value="ECO:0007669"/>
    <property type="project" value="UniProtKB-KW"/>
</dbReference>
<proteinExistence type="inferred from homology"/>
<keyword evidence="2 12" id="KW-0547">Nucleotide-binding</keyword>
<dbReference type="SUPFAM" id="SSF52540">
    <property type="entry name" value="P-loop containing nucleoside triphosphate hydrolases"/>
    <property type="match status" value="1"/>
</dbReference>
<feature type="domain" description="UvrD-like helicase C-terminal" evidence="14">
    <location>
        <begin position="289"/>
        <end position="580"/>
    </location>
</feature>
<protein>
    <recommendedName>
        <fullName evidence="9">DNA 3'-5' helicase</fullName>
        <ecNumber evidence="9">5.6.2.4</ecNumber>
    </recommendedName>
    <alternativeName>
        <fullName evidence="10">DNA 3'-5' helicase II</fullName>
    </alternativeName>
</protein>
<evidence type="ECO:0000256" key="9">
    <source>
        <dbReference type="ARBA" id="ARBA00034808"/>
    </source>
</evidence>
<dbReference type="InterPro" id="IPR027417">
    <property type="entry name" value="P-loop_NTPase"/>
</dbReference>
<dbReference type="GO" id="GO:0043138">
    <property type="term" value="F:3'-5' DNA helicase activity"/>
    <property type="evidence" value="ECO:0007669"/>
    <property type="project" value="UniProtKB-EC"/>
</dbReference>
<dbReference type="GO" id="GO:0000725">
    <property type="term" value="P:recombinational repair"/>
    <property type="evidence" value="ECO:0007669"/>
    <property type="project" value="TreeGrafter"/>
</dbReference>
<dbReference type="Pfam" id="PF00580">
    <property type="entry name" value="UvrD-helicase"/>
    <property type="match status" value="1"/>
</dbReference>
<keyword evidence="3 12" id="KW-0378">Hydrolase</keyword>
<evidence type="ECO:0000256" key="6">
    <source>
        <dbReference type="ARBA" id="ARBA00023125"/>
    </source>
</evidence>
<reference evidence="15 16" key="1">
    <citation type="submission" date="2019-02" db="EMBL/GenBank/DDBJ databases">
        <title>Deep-cultivation of Planctomycetes and their phenomic and genomic characterization uncovers novel biology.</title>
        <authorList>
            <person name="Wiegand S."/>
            <person name="Jogler M."/>
            <person name="Boedeker C."/>
            <person name="Pinto D."/>
            <person name="Vollmers J."/>
            <person name="Rivas-Marin E."/>
            <person name="Kohn T."/>
            <person name="Peeters S.H."/>
            <person name="Heuer A."/>
            <person name="Rast P."/>
            <person name="Oberbeckmann S."/>
            <person name="Bunk B."/>
            <person name="Jeske O."/>
            <person name="Meyerdierks A."/>
            <person name="Storesund J.E."/>
            <person name="Kallscheuer N."/>
            <person name="Luecker S."/>
            <person name="Lage O.M."/>
            <person name="Pohl T."/>
            <person name="Merkel B.J."/>
            <person name="Hornburger P."/>
            <person name="Mueller R.-W."/>
            <person name="Bruemmer F."/>
            <person name="Labrenz M."/>
            <person name="Spormann A.M."/>
            <person name="Op den Camp H."/>
            <person name="Overmann J."/>
            <person name="Amann R."/>
            <person name="Jetten M.S.M."/>
            <person name="Mascher T."/>
            <person name="Medema M.H."/>
            <person name="Devos D.P."/>
            <person name="Kaster A.-K."/>
            <person name="Ovreas L."/>
            <person name="Rohde M."/>
            <person name="Galperin M.Y."/>
            <person name="Jogler C."/>
        </authorList>
    </citation>
    <scope>NUCLEOTIDE SEQUENCE [LARGE SCALE GENOMIC DNA]</scope>
    <source>
        <strain evidence="15 16">Poly30</strain>
    </source>
</reference>
<keyword evidence="7" id="KW-0413">Isomerase</keyword>
<evidence type="ECO:0000256" key="10">
    <source>
        <dbReference type="ARBA" id="ARBA00034923"/>
    </source>
</evidence>
<evidence type="ECO:0000313" key="15">
    <source>
        <dbReference type="EMBL" id="QDV08949.1"/>
    </source>
</evidence>
<dbReference type="Proteomes" id="UP000320390">
    <property type="component" value="Chromosome"/>
</dbReference>
<gene>
    <name evidence="15" type="primary">pcrA_3</name>
    <name evidence="15" type="ORF">Poly30_45050</name>
</gene>
<feature type="domain" description="UvrD-like helicase ATP-binding" evidence="13">
    <location>
        <begin position="17"/>
        <end position="288"/>
    </location>
</feature>
<keyword evidence="4 12" id="KW-0347">Helicase</keyword>
<organism evidence="15 16">
    <name type="scientific">Saltatorellus ferox</name>
    <dbReference type="NCBI Taxonomy" id="2528018"/>
    <lineage>
        <taxon>Bacteria</taxon>
        <taxon>Pseudomonadati</taxon>
        <taxon>Planctomycetota</taxon>
        <taxon>Planctomycetia</taxon>
        <taxon>Planctomycetia incertae sedis</taxon>
        <taxon>Saltatorellus</taxon>
    </lineage>
</organism>
<feature type="binding site" evidence="12">
    <location>
        <begin position="38"/>
        <end position="45"/>
    </location>
    <ligand>
        <name>ATP</name>
        <dbReference type="ChEBI" id="CHEBI:30616"/>
    </ligand>
</feature>
<evidence type="ECO:0000259" key="14">
    <source>
        <dbReference type="PROSITE" id="PS51217"/>
    </source>
</evidence>
<dbReference type="Pfam" id="PF13361">
    <property type="entry name" value="UvrD_C"/>
    <property type="match status" value="1"/>
</dbReference>
<dbReference type="InterPro" id="IPR014017">
    <property type="entry name" value="DNA_helicase_UvrD-like_C"/>
</dbReference>
<keyword evidence="16" id="KW-1185">Reference proteome</keyword>
<dbReference type="EC" id="5.6.2.4" evidence="9"/>
<comment type="similarity">
    <text evidence="1">Belongs to the helicase family. UvrD subfamily.</text>
</comment>
<dbReference type="CDD" id="cd17932">
    <property type="entry name" value="DEXQc_UvrD"/>
    <property type="match status" value="1"/>
</dbReference>
<dbReference type="EMBL" id="CP036434">
    <property type="protein sequence ID" value="QDV08949.1"/>
    <property type="molecule type" value="Genomic_DNA"/>
</dbReference>
<evidence type="ECO:0000259" key="13">
    <source>
        <dbReference type="PROSITE" id="PS51198"/>
    </source>
</evidence>
<dbReference type="Gene3D" id="1.10.10.160">
    <property type="match status" value="1"/>
</dbReference>
<comment type="catalytic activity">
    <reaction evidence="11">
        <text>ATP + H2O = ADP + phosphate + H(+)</text>
        <dbReference type="Rhea" id="RHEA:13065"/>
        <dbReference type="ChEBI" id="CHEBI:15377"/>
        <dbReference type="ChEBI" id="CHEBI:15378"/>
        <dbReference type="ChEBI" id="CHEBI:30616"/>
        <dbReference type="ChEBI" id="CHEBI:43474"/>
        <dbReference type="ChEBI" id="CHEBI:456216"/>
        <dbReference type="EC" id="5.6.2.4"/>
    </reaction>
</comment>
<dbReference type="PROSITE" id="PS51198">
    <property type="entry name" value="UVRD_HELICASE_ATP_BIND"/>
    <property type="match status" value="1"/>
</dbReference>
<dbReference type="PROSITE" id="PS51217">
    <property type="entry name" value="UVRD_HELICASE_CTER"/>
    <property type="match status" value="1"/>
</dbReference>
<evidence type="ECO:0000256" key="8">
    <source>
        <dbReference type="ARBA" id="ARBA00034617"/>
    </source>
</evidence>
<dbReference type="PANTHER" id="PTHR11070:SF2">
    <property type="entry name" value="ATP-DEPENDENT DNA HELICASE SRS2"/>
    <property type="match status" value="1"/>
</dbReference>
<dbReference type="Gene3D" id="3.40.50.300">
    <property type="entry name" value="P-loop containing nucleotide triphosphate hydrolases"/>
    <property type="match status" value="2"/>
</dbReference>
<dbReference type="Gene3D" id="1.10.486.10">
    <property type="entry name" value="PCRA, domain 4"/>
    <property type="match status" value="1"/>
</dbReference>
<dbReference type="InterPro" id="IPR014016">
    <property type="entry name" value="UvrD-like_ATP-bd"/>
</dbReference>
<keyword evidence="5 12" id="KW-0067">ATP-binding</keyword>
<sequence length="745" mass="82668">MAREPDLPPATGAIGGAHLDHEQRAAVHRGGGPTLVVAGPGSGKTRVITERIARLLREGTPPDRIACMTFTRRAAGSMAERVERLVPGRRHQPWITTFHSVALRILRQEADSIEGLTRSFSIYDGAAQARVIRKALSACGLEVRLHPAHDVLDRIQRARRAENPATHPLGPYTEVAQLYEEHLAKANAVDFDGLLIHSARLLAREAEVRERWAGRFEHLLIDEFQDTNEVQLRLASLLGSVHGNVFAVGDPDQSIYAWRGATPDVMLRFQALFEGCATIKLQHNYRSSANILEAADALMAEHQKLPRRLLPTRESGEAILSMALKDAHHEARAIGKVIQNLKTDGQSLSGIGVLYRTHMQQRAIESLFARWKIAFHVVGATEFLERREIQDLLAYLRLIDNPRDEDAFWRAIQAPKRGVGELSAKRLQAVVDEANMDVFWKDRTTLPEAIQSTRVTGGFKGRTREGLESFSRLLEDLAPLASETAARALRAIIDALEPLGWIDAMPGGEGRGDRRSSLEELLSAADDFHERYPDDGISGFLGDVAIVRDLEPDADGEPHRDARAAARDAVQLMTLHAAKGLEFKTVFITGLEEELLPHLRALHVPENGELEEESDEIAEERRLFFVGLTRAKDQVFLTRARSRVMYGNARPSRTSRFHHELPTDLVDILDPEHLDALAIEKDAPPGAGFAVGDAVSHGHYGPGRVVAFAGRDFDARVLVHFEDHGVKELFLQHTSLRREQPSGEA</sequence>
<evidence type="ECO:0000256" key="7">
    <source>
        <dbReference type="ARBA" id="ARBA00023235"/>
    </source>
</evidence>
<evidence type="ECO:0000256" key="4">
    <source>
        <dbReference type="ARBA" id="ARBA00022806"/>
    </source>
</evidence>
<dbReference type="InterPro" id="IPR013986">
    <property type="entry name" value="DExx_box_DNA_helicase_dom_sf"/>
</dbReference>
<evidence type="ECO:0000313" key="16">
    <source>
        <dbReference type="Proteomes" id="UP000320390"/>
    </source>
</evidence>
<evidence type="ECO:0000256" key="11">
    <source>
        <dbReference type="ARBA" id="ARBA00048988"/>
    </source>
</evidence>
<keyword evidence="6" id="KW-0238">DNA-binding</keyword>